<dbReference type="RefSeq" id="WP_093216304.1">
    <property type="nucleotide sequence ID" value="NZ_FNFL01000006.1"/>
</dbReference>
<dbReference type="OrthoDB" id="2989832at2"/>
<name>A0A1G9BYF8_9BACI</name>
<dbReference type="InterPro" id="IPR025711">
    <property type="entry name" value="PepSY"/>
</dbReference>
<feature type="domain" description="PepSY" evidence="1">
    <location>
        <begin position="29"/>
        <end position="100"/>
    </location>
</feature>
<evidence type="ECO:0000259" key="1">
    <source>
        <dbReference type="Pfam" id="PF03413"/>
    </source>
</evidence>
<reference evidence="2 3" key="1">
    <citation type="submission" date="2016-10" db="EMBL/GenBank/DDBJ databases">
        <authorList>
            <person name="de Groot N.N."/>
        </authorList>
    </citation>
    <scope>NUCLEOTIDE SEQUENCE [LARGE SCALE GENOMIC DNA]</scope>
    <source>
        <strain evidence="2 3">CGMCC 1.6502</strain>
    </source>
</reference>
<dbReference type="STRING" id="407036.SAMN05216243_3201"/>
<proteinExistence type="predicted"/>
<dbReference type="AlphaFoldDB" id="A0A1G9BYF8"/>
<gene>
    <name evidence="2" type="ORF">SAMN05216243_3201</name>
</gene>
<dbReference type="Proteomes" id="UP000198694">
    <property type="component" value="Unassembled WGS sequence"/>
</dbReference>
<sequence length="104" mass="11449">MNWKRIAIGAGIGAVAGYFVLQQLDNQQKVTPEKALKSAKEAFKQQGPISGSWIYMKPEEMEKNGLTYTVYRGGITRTIDGQSTQYEFKVDAETGSILDVAQSA</sequence>
<evidence type="ECO:0000313" key="3">
    <source>
        <dbReference type="Proteomes" id="UP000198694"/>
    </source>
</evidence>
<keyword evidence="3" id="KW-1185">Reference proteome</keyword>
<evidence type="ECO:0000313" key="2">
    <source>
        <dbReference type="EMBL" id="SDK44423.1"/>
    </source>
</evidence>
<organism evidence="2 3">
    <name type="scientific">Sediminibacillus albus</name>
    <dbReference type="NCBI Taxonomy" id="407036"/>
    <lineage>
        <taxon>Bacteria</taxon>
        <taxon>Bacillati</taxon>
        <taxon>Bacillota</taxon>
        <taxon>Bacilli</taxon>
        <taxon>Bacillales</taxon>
        <taxon>Bacillaceae</taxon>
        <taxon>Sediminibacillus</taxon>
    </lineage>
</organism>
<accession>A0A1G9BYF8</accession>
<protein>
    <submittedName>
        <fullName evidence="2">Predicted small secreted protein</fullName>
    </submittedName>
</protein>
<dbReference type="EMBL" id="FNFL01000006">
    <property type="protein sequence ID" value="SDK44423.1"/>
    <property type="molecule type" value="Genomic_DNA"/>
</dbReference>
<dbReference type="Pfam" id="PF03413">
    <property type="entry name" value="PepSY"/>
    <property type="match status" value="1"/>
</dbReference>
<dbReference type="Gene3D" id="3.10.450.40">
    <property type="match status" value="1"/>
</dbReference>